<comment type="caution">
    <text evidence="4">The sequence shown here is derived from an EMBL/GenBank/DDBJ whole genome shotgun (WGS) entry which is preliminary data.</text>
</comment>
<dbReference type="Proteomes" id="UP001198962">
    <property type="component" value="Unassembled WGS sequence"/>
</dbReference>
<evidence type="ECO:0000256" key="1">
    <source>
        <dbReference type="SAM" id="Coils"/>
    </source>
</evidence>
<organism evidence="4 5">
    <name type="scientific">Brotaphodocola catenula</name>
    <dbReference type="NCBI Taxonomy" id="2885361"/>
    <lineage>
        <taxon>Bacteria</taxon>
        <taxon>Bacillati</taxon>
        <taxon>Bacillota</taxon>
        <taxon>Clostridia</taxon>
        <taxon>Lachnospirales</taxon>
        <taxon>Lachnospiraceae</taxon>
        <taxon>Brotaphodocola</taxon>
    </lineage>
</organism>
<dbReference type="Pfam" id="PF18960">
    <property type="entry name" value="DUF5702"/>
    <property type="match status" value="2"/>
</dbReference>
<protein>
    <submittedName>
        <fullName evidence="4">DUF5702 domain-containing protein</fullName>
    </submittedName>
</protein>
<sequence>MQKQKNVGAQVTVFLSLVMMCLFAFFCVLLESARTAGARWYLRTAVSSAMDSVFAQYHREVWDSYRLFFAEYDVPEKMEADFASYLQPYLEAKNWYPMELASVTAENQLFAVDDDAVYFEKEILDYMKFGFWRSEFQAEEAKDIIERGRDAVAVKDTATLYRKHAKQALKLEKVLEEISENLNCQEEWKREGLSCLQDYDGSGFREQARSLIKELEKMPGLVEKYRKQADKLAEDLAETRKKVEAKSDEMSAESMELMMEEIREYEDYVSEDGVRRREIEALEEKSREQIAFVEEVIEESLEVEQEIDDWESDDEDDDGPDLEELWSPVERHFRRLEIPRLSFSYGVKDKEKENLLEKVEELFRDGVLTLLIPGDRKLSEKTVDLSEVPSAEHGESNRNVGIASHFIVNQYDGIFFKNFCTGQKKNQSDGENREIQAVQIQAVQIQQGQASGIEGVEVKSGRKVSLDKDSQGDSKDSEENKDPDGDTDSEETMGNANAHPTALDYEVEYLIAGKDSDKANLMGALERLLAVREGLNLLHILSDSQKRSEARKLAMEITGLASASPLILVTTFLVMSVWALGESLMDIRGLLAGKKTPIWKKKEDWKLELSALLSIGENKKVEDGGGKRGLSYLSWLKILLLLGNGVTQEYRMMDLIEKNIQLGQSEFHMRDCLYQSEIWTTVEAKRVFFSLGFVERQTGGGDPVYQMELLTERAY</sequence>
<keyword evidence="1" id="KW-0175">Coiled coil</keyword>
<feature type="region of interest" description="Disordered" evidence="2">
    <location>
        <begin position="458"/>
        <end position="498"/>
    </location>
</feature>
<dbReference type="RefSeq" id="WP_177978375.1">
    <property type="nucleotide sequence ID" value="NZ_JAJEPU010000001.1"/>
</dbReference>
<proteinExistence type="predicted"/>
<name>A0AAE3DIN1_9FIRM</name>
<feature type="transmembrane region" description="Helical" evidence="3">
    <location>
        <begin position="12"/>
        <end position="30"/>
    </location>
</feature>
<keyword evidence="3" id="KW-0472">Membrane</keyword>
<evidence type="ECO:0000256" key="3">
    <source>
        <dbReference type="SAM" id="Phobius"/>
    </source>
</evidence>
<evidence type="ECO:0000256" key="2">
    <source>
        <dbReference type="SAM" id="MobiDB-lite"/>
    </source>
</evidence>
<keyword evidence="3" id="KW-1133">Transmembrane helix</keyword>
<reference evidence="4" key="1">
    <citation type="submission" date="2021-10" db="EMBL/GenBank/DDBJ databases">
        <title>Anaerobic single-cell dispensing facilitates the cultivation of human gut bacteria.</title>
        <authorList>
            <person name="Afrizal A."/>
        </authorList>
    </citation>
    <scope>NUCLEOTIDE SEQUENCE</scope>
    <source>
        <strain evidence="4">CLA-AA-H274</strain>
    </source>
</reference>
<keyword evidence="5" id="KW-1185">Reference proteome</keyword>
<gene>
    <name evidence="4" type="ORF">LKD32_00295</name>
</gene>
<keyword evidence="3" id="KW-0812">Transmembrane</keyword>
<dbReference type="AlphaFoldDB" id="A0AAE3DIN1"/>
<dbReference type="EMBL" id="JAJEPU010000001">
    <property type="protein sequence ID" value="MCC2163337.1"/>
    <property type="molecule type" value="Genomic_DNA"/>
</dbReference>
<feature type="coiled-coil region" evidence="1">
    <location>
        <begin position="222"/>
        <end position="253"/>
    </location>
</feature>
<evidence type="ECO:0000313" key="4">
    <source>
        <dbReference type="EMBL" id="MCC2163337.1"/>
    </source>
</evidence>
<dbReference type="InterPro" id="IPR043756">
    <property type="entry name" value="DUF5702"/>
</dbReference>
<accession>A0AAE3DIN1</accession>
<feature type="compositionally biased region" description="Basic and acidic residues" evidence="2">
    <location>
        <begin position="458"/>
        <end position="484"/>
    </location>
</feature>
<evidence type="ECO:0000313" key="5">
    <source>
        <dbReference type="Proteomes" id="UP001198962"/>
    </source>
</evidence>